<feature type="region of interest" description="Disordered" evidence="10">
    <location>
        <begin position="178"/>
        <end position="215"/>
    </location>
</feature>
<dbReference type="Pfam" id="PF07526">
    <property type="entry name" value="POX"/>
    <property type="match status" value="1"/>
</dbReference>
<comment type="subcellular location">
    <subcellularLocation>
        <location evidence="1 8">Nucleus</location>
    </subcellularLocation>
</comment>
<evidence type="ECO:0000256" key="7">
    <source>
        <dbReference type="ARBA" id="ARBA00023242"/>
    </source>
</evidence>
<dbReference type="Proteomes" id="UP000634136">
    <property type="component" value="Unassembled WGS sequence"/>
</dbReference>
<keyword evidence="4 8" id="KW-0238">DNA-binding</keyword>
<dbReference type="OrthoDB" id="10056939at2759"/>
<keyword evidence="7 8" id="KW-0539">Nucleus</keyword>
<evidence type="ECO:0000256" key="10">
    <source>
        <dbReference type="SAM" id="MobiDB-lite"/>
    </source>
</evidence>
<dbReference type="PANTHER" id="PTHR11850">
    <property type="entry name" value="HOMEOBOX PROTEIN TRANSCRIPTION FACTORS"/>
    <property type="match status" value="1"/>
</dbReference>
<dbReference type="EMBL" id="JAAIUW010000007">
    <property type="protein sequence ID" value="KAF7823179.1"/>
    <property type="molecule type" value="Genomic_DNA"/>
</dbReference>
<keyword evidence="5 8" id="KW-0371">Homeobox</keyword>
<dbReference type="InterPro" id="IPR001356">
    <property type="entry name" value="HD"/>
</dbReference>
<dbReference type="AlphaFoldDB" id="A0A834TL79"/>
<dbReference type="InterPro" id="IPR050224">
    <property type="entry name" value="TALE_homeobox"/>
</dbReference>
<dbReference type="InterPro" id="IPR008422">
    <property type="entry name" value="KN_HD"/>
</dbReference>
<gene>
    <name evidence="12" type="ORF">G2W53_021323</name>
</gene>
<feature type="compositionally biased region" description="Polar residues" evidence="10">
    <location>
        <begin position="435"/>
        <end position="448"/>
    </location>
</feature>
<feature type="DNA-binding region" description="Homeobox" evidence="8">
    <location>
        <begin position="343"/>
        <end position="405"/>
    </location>
</feature>
<evidence type="ECO:0000256" key="4">
    <source>
        <dbReference type="ARBA" id="ARBA00023125"/>
    </source>
</evidence>
<proteinExistence type="inferred from homology"/>
<feature type="compositionally biased region" description="Low complexity" evidence="10">
    <location>
        <begin position="101"/>
        <end position="114"/>
    </location>
</feature>
<evidence type="ECO:0000313" key="13">
    <source>
        <dbReference type="Proteomes" id="UP000634136"/>
    </source>
</evidence>
<dbReference type="SMART" id="SM00389">
    <property type="entry name" value="HOX"/>
    <property type="match status" value="1"/>
</dbReference>
<reference evidence="12" key="1">
    <citation type="submission" date="2020-09" db="EMBL/GenBank/DDBJ databases">
        <title>Genome-Enabled Discovery of Anthraquinone Biosynthesis in Senna tora.</title>
        <authorList>
            <person name="Kang S.-H."/>
            <person name="Pandey R.P."/>
            <person name="Lee C.-M."/>
            <person name="Sim J.-S."/>
            <person name="Jeong J.-T."/>
            <person name="Choi B.-S."/>
            <person name="Jung M."/>
            <person name="Ginzburg D."/>
            <person name="Zhao K."/>
            <person name="Won S.Y."/>
            <person name="Oh T.-J."/>
            <person name="Yu Y."/>
            <person name="Kim N.-H."/>
            <person name="Lee O.R."/>
            <person name="Lee T.-H."/>
            <person name="Bashyal P."/>
            <person name="Kim T.-S."/>
            <person name="Lee W.-H."/>
            <person name="Kawkins C."/>
            <person name="Kim C.-K."/>
            <person name="Kim J.S."/>
            <person name="Ahn B.O."/>
            <person name="Rhee S.Y."/>
            <person name="Sohng J.K."/>
        </authorList>
    </citation>
    <scope>NUCLEOTIDE SEQUENCE</scope>
    <source>
        <tissue evidence="12">Leaf</tissue>
    </source>
</reference>
<keyword evidence="9" id="KW-0175">Coiled coil</keyword>
<dbReference type="PROSITE" id="PS50071">
    <property type="entry name" value="HOMEOBOX_2"/>
    <property type="match status" value="1"/>
</dbReference>
<dbReference type="SUPFAM" id="SSF46689">
    <property type="entry name" value="Homeodomain-like"/>
    <property type="match status" value="1"/>
</dbReference>
<feature type="coiled-coil region" evidence="9">
    <location>
        <begin position="227"/>
        <end position="261"/>
    </location>
</feature>
<evidence type="ECO:0000256" key="2">
    <source>
        <dbReference type="ARBA" id="ARBA00006454"/>
    </source>
</evidence>
<evidence type="ECO:0000256" key="6">
    <source>
        <dbReference type="ARBA" id="ARBA00023163"/>
    </source>
</evidence>
<feature type="domain" description="Homeobox" evidence="11">
    <location>
        <begin position="341"/>
        <end position="404"/>
    </location>
</feature>
<dbReference type="GO" id="GO:0003677">
    <property type="term" value="F:DNA binding"/>
    <property type="evidence" value="ECO:0007669"/>
    <property type="project" value="UniProtKB-UniRule"/>
</dbReference>
<name>A0A834TL79_9FABA</name>
<evidence type="ECO:0000256" key="3">
    <source>
        <dbReference type="ARBA" id="ARBA00023015"/>
    </source>
</evidence>
<dbReference type="SMART" id="SM00574">
    <property type="entry name" value="POX"/>
    <property type="match status" value="1"/>
</dbReference>
<keyword evidence="3" id="KW-0805">Transcription regulation</keyword>
<evidence type="ECO:0000256" key="5">
    <source>
        <dbReference type="ARBA" id="ARBA00023155"/>
    </source>
</evidence>
<evidence type="ECO:0000313" key="12">
    <source>
        <dbReference type="EMBL" id="KAF7823179.1"/>
    </source>
</evidence>
<comment type="similarity">
    <text evidence="2">Belongs to the TALE/BELL homeobox family.</text>
</comment>
<dbReference type="Pfam" id="PF05920">
    <property type="entry name" value="Homeobox_KN"/>
    <property type="match status" value="1"/>
</dbReference>
<dbReference type="CDD" id="cd00086">
    <property type="entry name" value="homeodomain"/>
    <property type="match status" value="1"/>
</dbReference>
<feature type="compositionally biased region" description="Polar residues" evidence="10">
    <location>
        <begin position="115"/>
        <end position="125"/>
    </location>
</feature>
<feature type="region of interest" description="Disordered" evidence="10">
    <location>
        <begin position="1"/>
        <end position="30"/>
    </location>
</feature>
<dbReference type="Gene3D" id="1.10.10.60">
    <property type="entry name" value="Homeodomain-like"/>
    <property type="match status" value="1"/>
</dbReference>
<dbReference type="InterPro" id="IPR009057">
    <property type="entry name" value="Homeodomain-like_sf"/>
</dbReference>
<dbReference type="InterPro" id="IPR006563">
    <property type="entry name" value="POX_dom"/>
</dbReference>
<evidence type="ECO:0000256" key="9">
    <source>
        <dbReference type="SAM" id="Coils"/>
    </source>
</evidence>
<feature type="region of interest" description="Disordered" evidence="10">
    <location>
        <begin position="70"/>
        <end position="129"/>
    </location>
</feature>
<organism evidence="12 13">
    <name type="scientific">Senna tora</name>
    <dbReference type="NCBI Taxonomy" id="362788"/>
    <lineage>
        <taxon>Eukaryota</taxon>
        <taxon>Viridiplantae</taxon>
        <taxon>Streptophyta</taxon>
        <taxon>Embryophyta</taxon>
        <taxon>Tracheophyta</taxon>
        <taxon>Spermatophyta</taxon>
        <taxon>Magnoliopsida</taxon>
        <taxon>eudicotyledons</taxon>
        <taxon>Gunneridae</taxon>
        <taxon>Pentapetalae</taxon>
        <taxon>rosids</taxon>
        <taxon>fabids</taxon>
        <taxon>Fabales</taxon>
        <taxon>Fabaceae</taxon>
        <taxon>Caesalpinioideae</taxon>
        <taxon>Cassia clade</taxon>
        <taxon>Senna</taxon>
    </lineage>
</organism>
<evidence type="ECO:0000256" key="1">
    <source>
        <dbReference type="ARBA" id="ARBA00004123"/>
    </source>
</evidence>
<feature type="region of interest" description="Disordered" evidence="10">
    <location>
        <begin position="414"/>
        <end position="488"/>
    </location>
</feature>
<keyword evidence="6" id="KW-0804">Transcription</keyword>
<comment type="caution">
    <text evidence="12">The sequence shown here is derived from an EMBL/GenBank/DDBJ whole genome shotgun (WGS) entry which is preliminary data.</text>
</comment>
<dbReference type="GO" id="GO:0005634">
    <property type="term" value="C:nucleus"/>
    <property type="evidence" value="ECO:0007669"/>
    <property type="project" value="UniProtKB-SubCell"/>
</dbReference>
<accession>A0A834TL79</accession>
<dbReference type="GO" id="GO:0006355">
    <property type="term" value="P:regulation of DNA-templated transcription"/>
    <property type="evidence" value="ECO:0007669"/>
    <property type="project" value="InterPro"/>
</dbReference>
<keyword evidence="13" id="KW-1185">Reference proteome</keyword>
<sequence length="623" mass="68036">MLLQNPNPNDSPPLLDALNPHAPSSSSSSSAFLPLGSHDFSGFHAFAAAPPPPPRTLHYNLWPSSTSSINIDHHQPATASTSSAGGGAGDMSPHMSFRRPSQQGLSLSLSSQQQTAYRPSPSSLSGELDAAAMSGGGDVVSFVLGSKYLKAAQEVLDEVVNVGKGIIQKSEYSIEGGKIGTKANRESTSGGNRDGSSSVGGGENSGNNNNNNGKQEAEVAPLTTAQRQELQMKKSKLISMLDEVEQRYRQYEQEMRIVISSFEQAAGYGGAKTYTSLALKTISKQFRCLKDAIASQVRATSKSLGEEECWLGAKVEGSRLKYVDHHLRQHRALQQIGMMQPNAWRPQRGLPERAVSILRAWLFEHFLHPYPKDSDKVMLAKQTGLTRSQVSNWFINARVRLWKPMVEEMYMEEMKDDQDGSHRENSSAGKEVAGPSTNNNIKEPSQLPQDHPSGGSGGGAGFIHNIHHHHHHDMQITSPKKARTSSTTSEMMMMHNTPSSILSSDANMNHHGFSMEDIGRFNNVVVDHHQLPPTRFHHQHANNNAVSLTLGLPHTPDNNISSLSHGFLSSHNINLGSDHHDATSEFCGINTSHSSTTSNYESNNIDIQNRKRFAAQLLPDFVS</sequence>
<evidence type="ECO:0000259" key="11">
    <source>
        <dbReference type="PROSITE" id="PS50071"/>
    </source>
</evidence>
<evidence type="ECO:0000256" key="8">
    <source>
        <dbReference type="PROSITE-ProRule" id="PRU00108"/>
    </source>
</evidence>
<protein>
    <submittedName>
        <fullName evidence="12">BEL1-like homeodomain protein 1</fullName>
    </submittedName>
</protein>
<dbReference type="FunFam" id="1.10.10.60:FF:000117">
    <property type="entry name" value="BEL1-like homeodomain protein 9"/>
    <property type="match status" value="1"/>
</dbReference>